<dbReference type="EMBL" id="LS483487">
    <property type="protein sequence ID" value="SQJ01083.1"/>
    <property type="molecule type" value="Genomic_DNA"/>
</dbReference>
<reference evidence="1 2" key="1">
    <citation type="submission" date="2018-06" db="EMBL/GenBank/DDBJ databases">
        <authorList>
            <consortium name="Pathogen Informatics"/>
            <person name="Doyle S."/>
        </authorList>
    </citation>
    <scope>NUCLEOTIDE SEQUENCE [LARGE SCALE GENOMIC DNA]</scope>
    <source>
        <strain evidence="1 2">NCTC12112</strain>
    </source>
</reference>
<dbReference type="GeneID" id="78455649"/>
<organism evidence="1 2">
    <name type="scientific">Fusobacterium ulcerans</name>
    <dbReference type="NCBI Taxonomy" id="861"/>
    <lineage>
        <taxon>Bacteria</taxon>
        <taxon>Fusobacteriati</taxon>
        <taxon>Fusobacteriota</taxon>
        <taxon>Fusobacteriia</taxon>
        <taxon>Fusobacteriales</taxon>
        <taxon>Fusobacteriaceae</taxon>
        <taxon>Fusobacterium</taxon>
    </lineage>
</organism>
<dbReference type="RefSeq" id="WP_005976882.1">
    <property type="nucleotide sequence ID" value="NZ_CABKNW010000001.1"/>
</dbReference>
<dbReference type="InterPro" id="IPR010992">
    <property type="entry name" value="IHF-like_DNA-bd_dom_sf"/>
</dbReference>
<dbReference type="KEGG" id="ful:C4N20_12560"/>
<dbReference type="Gene3D" id="4.10.520.10">
    <property type="entry name" value="IHF-like DNA-binding proteins"/>
    <property type="match status" value="1"/>
</dbReference>
<keyword evidence="1" id="KW-0238">DNA-binding</keyword>
<dbReference type="SUPFAM" id="SSF47729">
    <property type="entry name" value="IHF-like DNA-binding proteins"/>
    <property type="match status" value="1"/>
</dbReference>
<evidence type="ECO:0000313" key="2">
    <source>
        <dbReference type="Proteomes" id="UP000249008"/>
    </source>
</evidence>
<dbReference type="GO" id="GO:0030527">
    <property type="term" value="F:structural constituent of chromatin"/>
    <property type="evidence" value="ECO:0007669"/>
    <property type="project" value="InterPro"/>
</dbReference>
<dbReference type="Pfam" id="PF00216">
    <property type="entry name" value="Bac_DNA_binding"/>
    <property type="match status" value="1"/>
</dbReference>
<sequence>MKESDFIKLYKKKIKTKNYMETKKKVDLFWNALFKLLNDEKKIVIKNWGIFEKKSVKSRKVVVPTWTEARYTKPKEIIKFRAGERLIKKVNKSGEANE</sequence>
<evidence type="ECO:0000313" key="1">
    <source>
        <dbReference type="EMBL" id="SQJ01083.1"/>
    </source>
</evidence>
<dbReference type="InterPro" id="IPR000119">
    <property type="entry name" value="Hist_DNA-bd"/>
</dbReference>
<dbReference type="GO" id="GO:0003677">
    <property type="term" value="F:DNA binding"/>
    <property type="evidence" value="ECO:0007669"/>
    <property type="project" value="UniProtKB-KW"/>
</dbReference>
<proteinExistence type="predicted"/>
<protein>
    <submittedName>
        <fullName evidence="1">Bacterial DNA-binding protein</fullName>
    </submittedName>
</protein>
<name>A0AAX1TMC8_9FUSO</name>
<dbReference type="AlphaFoldDB" id="A0AAX1TMC8"/>
<dbReference type="Proteomes" id="UP000249008">
    <property type="component" value="Chromosome 1"/>
</dbReference>
<accession>A0AAX1TMC8</accession>
<gene>
    <name evidence="1" type="ORF">NCTC12112_01077</name>
</gene>